<dbReference type="RefSeq" id="WP_057825399.1">
    <property type="nucleotide sequence ID" value="NZ_AZFX01000087.1"/>
</dbReference>
<dbReference type="AlphaFoldDB" id="A0A0R1VRU6"/>
<evidence type="ECO:0000259" key="1">
    <source>
        <dbReference type="Pfam" id="PF05649"/>
    </source>
</evidence>
<dbReference type="Pfam" id="PF05649">
    <property type="entry name" value="Peptidase_M13_N"/>
    <property type="match status" value="1"/>
</dbReference>
<feature type="domain" description="Peptidase M13 N-terminal" evidence="1">
    <location>
        <begin position="9"/>
        <end position="104"/>
    </location>
</feature>
<keyword evidence="3" id="KW-1185">Reference proteome</keyword>
<dbReference type="Proteomes" id="UP000051315">
    <property type="component" value="Unassembled WGS sequence"/>
</dbReference>
<reference evidence="2 3" key="1">
    <citation type="journal article" date="2015" name="Genome Announc.">
        <title>Expanding the biotechnology potential of lactobacilli through comparative genomics of 213 strains and associated genera.</title>
        <authorList>
            <person name="Sun Z."/>
            <person name="Harris H.M."/>
            <person name="McCann A."/>
            <person name="Guo C."/>
            <person name="Argimon S."/>
            <person name="Zhang W."/>
            <person name="Yang X."/>
            <person name="Jeffery I.B."/>
            <person name="Cooney J.C."/>
            <person name="Kagawa T.F."/>
            <person name="Liu W."/>
            <person name="Song Y."/>
            <person name="Salvetti E."/>
            <person name="Wrobel A."/>
            <person name="Rasinkangas P."/>
            <person name="Parkhill J."/>
            <person name="Rea M.C."/>
            <person name="O'Sullivan O."/>
            <person name="Ritari J."/>
            <person name="Douillard F.P."/>
            <person name="Paul Ross R."/>
            <person name="Yang R."/>
            <person name="Briner A.E."/>
            <person name="Felis G.E."/>
            <person name="de Vos W.M."/>
            <person name="Barrangou R."/>
            <person name="Klaenhammer T.R."/>
            <person name="Caufield P.W."/>
            <person name="Cui Y."/>
            <person name="Zhang H."/>
            <person name="O'Toole P.W."/>
        </authorList>
    </citation>
    <scope>NUCLEOTIDE SEQUENCE [LARGE SCALE GENOMIC DNA]</scope>
    <source>
        <strain evidence="2 3">DSM 17758</strain>
    </source>
</reference>
<proteinExistence type="predicted"/>
<evidence type="ECO:0000313" key="3">
    <source>
        <dbReference type="Proteomes" id="UP000051315"/>
    </source>
</evidence>
<dbReference type="GO" id="GO:0006508">
    <property type="term" value="P:proteolysis"/>
    <property type="evidence" value="ECO:0007669"/>
    <property type="project" value="InterPro"/>
</dbReference>
<dbReference type="STRING" id="1423735.FC15_GL000555"/>
<dbReference type="EMBL" id="AZFX01000087">
    <property type="protein sequence ID" value="KRM08488.1"/>
    <property type="molecule type" value="Genomic_DNA"/>
</dbReference>
<dbReference type="PATRIC" id="fig|1423735.3.peg.581"/>
<protein>
    <recommendedName>
        <fullName evidence="1">Peptidase M13 N-terminal domain-containing protein</fullName>
    </recommendedName>
</protein>
<organism evidence="2 3">
    <name type="scientific">Lapidilactobacillus concavus DSM 17758</name>
    <dbReference type="NCBI Taxonomy" id="1423735"/>
    <lineage>
        <taxon>Bacteria</taxon>
        <taxon>Bacillati</taxon>
        <taxon>Bacillota</taxon>
        <taxon>Bacilli</taxon>
        <taxon>Lactobacillales</taxon>
        <taxon>Lactobacillaceae</taxon>
        <taxon>Lapidilactobacillus</taxon>
    </lineage>
</organism>
<accession>A0A0R1VRU6</accession>
<comment type="caution">
    <text evidence="2">The sequence shown here is derived from an EMBL/GenBank/DDBJ whole genome shotgun (WGS) entry which is preliminary data.</text>
</comment>
<dbReference type="Gene3D" id="1.10.1380.10">
    <property type="entry name" value="Neutral endopeptidase , domain2"/>
    <property type="match status" value="1"/>
</dbReference>
<evidence type="ECO:0000313" key="2">
    <source>
        <dbReference type="EMBL" id="KRM08488.1"/>
    </source>
</evidence>
<sequence length="109" mass="12550">MREAVKLDQLALDFEKREGDGIRPAQIRLAILDQLHHWDDVNDQLAELIKMGAPLSFDLFTGPDMKNTTRKLLTFGVLNLILPEKNYYASENKKGQQLLATWHQWQSTS</sequence>
<name>A0A0R1VRU6_9LACO</name>
<dbReference type="InterPro" id="IPR042089">
    <property type="entry name" value="Peptidase_M13_dom_2"/>
</dbReference>
<dbReference type="SUPFAM" id="SSF55486">
    <property type="entry name" value="Metalloproteases ('zincins'), catalytic domain"/>
    <property type="match status" value="1"/>
</dbReference>
<gene>
    <name evidence="2" type="ORF">FC15_GL000555</name>
</gene>
<dbReference type="OrthoDB" id="9775677at2"/>
<dbReference type="InterPro" id="IPR008753">
    <property type="entry name" value="Peptidase_M13_N"/>
</dbReference>